<dbReference type="InterPro" id="IPR027417">
    <property type="entry name" value="P-loop_NTPase"/>
</dbReference>
<keyword evidence="1" id="KW-0175">Coiled coil</keyword>
<evidence type="ECO:0000313" key="3">
    <source>
        <dbReference type="EMBL" id="KAG9393647.1"/>
    </source>
</evidence>
<dbReference type="Proteomes" id="UP000717585">
    <property type="component" value="Unassembled WGS sequence"/>
</dbReference>
<accession>A0A8J6B652</accession>
<keyword evidence="3" id="KW-0808">Transferase</keyword>
<keyword evidence="3" id="KW-0418">Kinase</keyword>
<gene>
    <name evidence="3" type="ORF">J8273_4765</name>
</gene>
<keyword evidence="4" id="KW-1185">Reference proteome</keyword>
<evidence type="ECO:0000313" key="4">
    <source>
        <dbReference type="Proteomes" id="UP000717585"/>
    </source>
</evidence>
<dbReference type="GO" id="GO:0016301">
    <property type="term" value="F:kinase activity"/>
    <property type="evidence" value="ECO:0007669"/>
    <property type="project" value="UniProtKB-KW"/>
</dbReference>
<dbReference type="GO" id="GO:0005524">
    <property type="term" value="F:ATP binding"/>
    <property type="evidence" value="ECO:0007669"/>
    <property type="project" value="InterPro"/>
</dbReference>
<feature type="coiled-coil region" evidence="1">
    <location>
        <begin position="136"/>
        <end position="163"/>
    </location>
</feature>
<dbReference type="AlphaFoldDB" id="A0A8J6B652"/>
<dbReference type="SUPFAM" id="SSF52540">
    <property type="entry name" value="P-loop containing nucleoside triphosphate hydrolases"/>
    <property type="match status" value="1"/>
</dbReference>
<dbReference type="OrthoDB" id="10257085at2759"/>
<name>A0A8J6B652_9EUKA</name>
<dbReference type="InterPro" id="IPR018163">
    <property type="entry name" value="Thr/Ala-tRNA-synth_IIc_edit"/>
</dbReference>
<dbReference type="EMBL" id="JAHDYR010000021">
    <property type="protein sequence ID" value="KAG9393647.1"/>
    <property type="molecule type" value="Genomic_DNA"/>
</dbReference>
<dbReference type="InterPro" id="IPR006083">
    <property type="entry name" value="PRK/URK"/>
</dbReference>
<dbReference type="PANTHER" id="PTHR10285">
    <property type="entry name" value="URIDINE KINASE"/>
    <property type="match status" value="1"/>
</dbReference>
<dbReference type="CDD" id="cd02028">
    <property type="entry name" value="UMPK_like"/>
    <property type="match status" value="1"/>
</dbReference>
<reference evidence="3" key="1">
    <citation type="submission" date="2021-05" db="EMBL/GenBank/DDBJ databases">
        <title>A free-living protist that lacks canonical eukaryotic 1 DNA replication and segregation systems.</title>
        <authorList>
            <person name="Salas-Leiva D.E."/>
            <person name="Tromer E.C."/>
            <person name="Curtis B.A."/>
            <person name="Jerlstrom-Hultqvist J."/>
            <person name="Kolisko M."/>
            <person name="Yi Z."/>
            <person name="Salas-Leiva J.S."/>
            <person name="Gallot-Lavallee L."/>
            <person name="Kops G.J.P.L."/>
            <person name="Archibald J.M."/>
            <person name="Simpson A.G.B."/>
            <person name="Roger A.J."/>
        </authorList>
    </citation>
    <scope>NUCLEOTIDE SEQUENCE</scope>
    <source>
        <strain evidence="3">BICM</strain>
    </source>
</reference>
<sequence length="573" mass="65218">MNQNIISPEELDIRHADMLRDEITVTFPSGRQAFFPRGTKLIDVCEDNEEFKHENGYPLLGALADKELVSLNEHMTINCSVEPLFGDSDLGSSMYRESVAFLLSMAAHKLWHMDNAIVISHSLGHGYFYHYKDENKEMSDENLRELEAKMHELVADALNISRRQFAYDQALDYFRQTNQDQSASLIEARNDPRISLLVCSDFLDLWHHALVHNTAVLKTFSLMKYGHGFILRFPSRKDPLNLPAFVDNQNLYQVYKEHTKWGKTLGIQCVGDLNRAISTSNIREFICTSEAIQQANLARLAMSVPDTAKLLLIAGPSSSGKSTFALRLAIQLRALGRRPVTIGLDNYYVDREMTPKDEDGNFDFEAVEAIDIDYLNSQLTDLMAGEEIRLPRFDFVHGKRTPGNLLKLPPSGIIIMEGIHGLNDRLTSRVPAEDKYKVFISPLTMLNIDDHTRISTTENRLIRRMVRDYQFRGCKAATTLAMWPSVRRGEETHIFPYQNKADFVFNSTLDYELSALSVHAIGLLRGIKPGEEGFPLARKLLKFLRNFHQIDARYVPKDSLLREFLGGGSFDVH</sequence>
<evidence type="ECO:0000259" key="2">
    <source>
        <dbReference type="Pfam" id="PF00485"/>
    </source>
</evidence>
<feature type="domain" description="Phosphoribulokinase/uridine kinase" evidence="2">
    <location>
        <begin position="313"/>
        <end position="508"/>
    </location>
</feature>
<protein>
    <submittedName>
        <fullName evidence="3">Uridine kinase</fullName>
    </submittedName>
</protein>
<dbReference type="SUPFAM" id="SSF55186">
    <property type="entry name" value="ThrRS/AlaRS common domain"/>
    <property type="match status" value="1"/>
</dbReference>
<organism evidence="3 4">
    <name type="scientific">Carpediemonas membranifera</name>
    <dbReference type="NCBI Taxonomy" id="201153"/>
    <lineage>
        <taxon>Eukaryota</taxon>
        <taxon>Metamonada</taxon>
        <taxon>Carpediemonas-like organisms</taxon>
        <taxon>Carpediemonas</taxon>
    </lineage>
</organism>
<dbReference type="Pfam" id="PF00485">
    <property type="entry name" value="PRK"/>
    <property type="match status" value="1"/>
</dbReference>
<evidence type="ECO:0000256" key="1">
    <source>
        <dbReference type="SAM" id="Coils"/>
    </source>
</evidence>
<dbReference type="Gene3D" id="3.40.50.300">
    <property type="entry name" value="P-loop containing nucleotide triphosphate hydrolases"/>
    <property type="match status" value="1"/>
</dbReference>
<proteinExistence type="predicted"/>
<dbReference type="Gene3D" id="3.30.980.10">
    <property type="entry name" value="Threonyl-trna Synthetase, Chain A, domain 2"/>
    <property type="match status" value="1"/>
</dbReference>
<comment type="caution">
    <text evidence="3">The sequence shown here is derived from an EMBL/GenBank/DDBJ whole genome shotgun (WGS) entry which is preliminary data.</text>
</comment>